<dbReference type="Proteomes" id="UP001499884">
    <property type="component" value="Unassembled WGS sequence"/>
</dbReference>
<proteinExistence type="predicted"/>
<organism evidence="1 2">
    <name type="scientific">Streptomyces tremellae</name>
    <dbReference type="NCBI Taxonomy" id="1124239"/>
    <lineage>
        <taxon>Bacteria</taxon>
        <taxon>Bacillati</taxon>
        <taxon>Actinomycetota</taxon>
        <taxon>Actinomycetes</taxon>
        <taxon>Kitasatosporales</taxon>
        <taxon>Streptomycetaceae</taxon>
        <taxon>Streptomyces</taxon>
    </lineage>
</organism>
<evidence type="ECO:0008006" key="3">
    <source>
        <dbReference type="Google" id="ProtNLM"/>
    </source>
</evidence>
<reference evidence="2" key="1">
    <citation type="journal article" date="2019" name="Int. J. Syst. Evol. Microbiol.">
        <title>The Global Catalogue of Microorganisms (GCM) 10K type strain sequencing project: providing services to taxonomists for standard genome sequencing and annotation.</title>
        <authorList>
            <consortium name="The Broad Institute Genomics Platform"/>
            <consortium name="The Broad Institute Genome Sequencing Center for Infectious Disease"/>
            <person name="Wu L."/>
            <person name="Ma J."/>
        </authorList>
    </citation>
    <scope>NUCLEOTIDE SEQUENCE [LARGE SCALE GENOMIC DNA]</scope>
    <source>
        <strain evidence="2">JCM 30846</strain>
    </source>
</reference>
<dbReference type="EMBL" id="BAABEP010000017">
    <property type="protein sequence ID" value="GAA3730168.1"/>
    <property type="molecule type" value="Genomic_DNA"/>
</dbReference>
<protein>
    <recommendedName>
        <fullName evidence="3">AAA+ ATPase domain-containing protein</fullName>
    </recommendedName>
</protein>
<keyword evidence="2" id="KW-1185">Reference proteome</keyword>
<comment type="caution">
    <text evidence="1">The sequence shown here is derived from an EMBL/GenBank/DDBJ whole genome shotgun (WGS) entry which is preliminary data.</text>
</comment>
<dbReference type="RefSeq" id="WP_345646536.1">
    <property type="nucleotide sequence ID" value="NZ_BAABEP010000017.1"/>
</dbReference>
<name>A0ABP7F2L6_9ACTN</name>
<evidence type="ECO:0000313" key="1">
    <source>
        <dbReference type="EMBL" id="GAA3730168.1"/>
    </source>
</evidence>
<sequence>MSVAMTAVGTAGNLHAGSGNQYIVEMTRAAVEALARDHAGRTPGQVAKDHLLHLLPRFEPPTGYARAHRRLEEEGVVLLDGAPGTGRTATAQVLLRNHAPRRVTFHEIVHDDTRQRLFDPERIGEYDRLLLDLSGAPLTSTQGFEGELSSVLGLLKQRRAALVVILPTSAARGLPSSVAHLAVTITRPPDAEIRVVRRFLRLSGNSERETVPLPASLKQFVDDCHSLDDVAGFARVVSEAVADGTPFDAACDMAVDALRDRSGDAAVLLGTVRDSRTRGLLVASALMEGARSDAVHEAASALHRRAGGEAGPPLVLAARPLSVRFGAIKVEIDAAGRVHFADRGLADALSRQIWRDFPDLRGTLRAWVEEILLLPRLDGPEREALVHRFAAHSLREGHHADLERLSEYWSKSSNPREQRAAVGVLSAALSDRAAAADFRAYLLRRARQETLTRPERQVLVAVCRGDLAVHHPFAAVVRLHHLARREAPGTVAGDALMGLAGEGRRLLRFLLGRLTHSSDEERHRVPDAELFLRCVDSPHVHGGSGAEGRPLAVDPAVRADLATGWAGAFACLDAGRWFPCARGWFDAAARDGDALGLVDVLLDACRGRSSAQGLLYQAALRWAATRPAEDAAASALPGAVLRRVKETHSHRAARARGTSTP</sequence>
<gene>
    <name evidence="1" type="ORF">GCM10023082_29820</name>
</gene>
<accession>A0ABP7F2L6</accession>
<evidence type="ECO:0000313" key="2">
    <source>
        <dbReference type="Proteomes" id="UP001499884"/>
    </source>
</evidence>